<evidence type="ECO:0000313" key="10">
    <source>
        <dbReference type="Proteomes" id="UP000053039"/>
    </source>
</evidence>
<accession>A0A117PN60</accession>
<evidence type="ECO:0000256" key="6">
    <source>
        <dbReference type="SAM" id="MobiDB-lite"/>
    </source>
</evidence>
<dbReference type="PROSITE" id="PS00136">
    <property type="entry name" value="SUBTILASE_ASP"/>
    <property type="match status" value="1"/>
</dbReference>
<feature type="active site" description="Charge relay system" evidence="5">
    <location>
        <position position="56"/>
    </location>
</feature>
<reference evidence="9 10" key="1">
    <citation type="submission" date="2015-10" db="EMBL/GenBank/DDBJ databases">
        <title>Draft genome sequence of Streptomyces pseudovenezuelae DSM 40212, type strain for the species Streptomyces pseudovenezuelae.</title>
        <authorList>
            <person name="Ruckert C."/>
            <person name="Winkler A."/>
            <person name="Kalinowski J."/>
            <person name="Kampfer P."/>
            <person name="Glaeser S."/>
        </authorList>
    </citation>
    <scope>NUCLEOTIDE SEQUENCE [LARGE SCALE GENOMIC DNA]</scope>
    <source>
        <strain evidence="9 10">DSM 40212</strain>
    </source>
</reference>
<evidence type="ECO:0000256" key="4">
    <source>
        <dbReference type="ARBA" id="ARBA00022825"/>
    </source>
</evidence>
<evidence type="ECO:0000256" key="7">
    <source>
        <dbReference type="SAM" id="SignalP"/>
    </source>
</evidence>
<keyword evidence="3 5" id="KW-0378">Hydrolase</keyword>
<dbReference type="InterPro" id="IPR015500">
    <property type="entry name" value="Peptidase_S8_subtilisin-rel"/>
</dbReference>
<protein>
    <recommendedName>
        <fullName evidence="8">Peptidase S8/S53 domain-containing protein</fullName>
    </recommendedName>
</protein>
<dbReference type="InterPro" id="IPR023827">
    <property type="entry name" value="Peptidase_S8_Asp-AS"/>
</dbReference>
<keyword evidence="7" id="KW-0732">Signal</keyword>
<dbReference type="PANTHER" id="PTHR43806">
    <property type="entry name" value="PEPTIDASE S8"/>
    <property type="match status" value="1"/>
</dbReference>
<dbReference type="RefSeq" id="WP_051831916.1">
    <property type="nucleotide sequence ID" value="NZ_KQ948154.1"/>
</dbReference>
<evidence type="ECO:0000256" key="3">
    <source>
        <dbReference type="ARBA" id="ARBA00022801"/>
    </source>
</evidence>
<feature type="chain" id="PRO_5007153415" description="Peptidase S8/S53 domain-containing protein" evidence="7">
    <location>
        <begin position="26"/>
        <end position="361"/>
    </location>
</feature>
<evidence type="ECO:0000256" key="5">
    <source>
        <dbReference type="PROSITE-ProRule" id="PRU01240"/>
    </source>
</evidence>
<dbReference type="InterPro" id="IPR036852">
    <property type="entry name" value="Peptidase_S8/S53_dom_sf"/>
</dbReference>
<dbReference type="OrthoDB" id="3359820at2"/>
<comment type="caution">
    <text evidence="9">The sequence shown here is derived from an EMBL/GenBank/DDBJ whole genome shotgun (WGS) entry which is preliminary data.</text>
</comment>
<evidence type="ECO:0000256" key="1">
    <source>
        <dbReference type="ARBA" id="ARBA00011073"/>
    </source>
</evidence>
<evidence type="ECO:0000313" key="9">
    <source>
        <dbReference type="EMBL" id="KUM82721.1"/>
    </source>
</evidence>
<feature type="compositionally biased region" description="Low complexity" evidence="6">
    <location>
        <begin position="352"/>
        <end position="361"/>
    </location>
</feature>
<evidence type="ECO:0000256" key="2">
    <source>
        <dbReference type="ARBA" id="ARBA00022670"/>
    </source>
</evidence>
<evidence type="ECO:0000259" key="8">
    <source>
        <dbReference type="Pfam" id="PF00082"/>
    </source>
</evidence>
<proteinExistence type="inferred from homology"/>
<dbReference type="PANTHER" id="PTHR43806:SF11">
    <property type="entry name" value="CEREVISIN-RELATED"/>
    <property type="match status" value="1"/>
</dbReference>
<feature type="active site" description="Charge relay system" evidence="5">
    <location>
        <position position="253"/>
    </location>
</feature>
<dbReference type="InterPro" id="IPR050131">
    <property type="entry name" value="Peptidase_S8_subtilisin-like"/>
</dbReference>
<gene>
    <name evidence="9" type="ORF">AQI94_38815</name>
</gene>
<feature type="signal peptide" evidence="7">
    <location>
        <begin position="1"/>
        <end position="25"/>
    </location>
</feature>
<dbReference type="GO" id="GO:0006508">
    <property type="term" value="P:proteolysis"/>
    <property type="evidence" value="ECO:0007669"/>
    <property type="project" value="UniProtKB-KW"/>
</dbReference>
<dbReference type="Gene3D" id="3.40.50.200">
    <property type="entry name" value="Peptidase S8/S53 domain"/>
    <property type="match status" value="1"/>
</dbReference>
<dbReference type="AlphaFoldDB" id="A0A117PN60"/>
<feature type="domain" description="Peptidase S8/S53" evidence="8">
    <location>
        <begin position="47"/>
        <end position="300"/>
    </location>
</feature>
<dbReference type="PROSITE" id="PS51892">
    <property type="entry name" value="SUBTILASE"/>
    <property type="match status" value="1"/>
</dbReference>
<sequence>MIKHIVTGTLLTATLTLSAAPTASAAPPHGWELSTMSVPAAHAISQGEGVTVAVIDTGIRTDHPVLKGRATEGPDFLKANDKSQPWYGEHGTAMASSVLDVAPQAKILGLRVIRDEDDPNYQGGRLSNPDAVSQAITYATDHGADVISMSIGSRTLFDSYEVKDLKAIDYALSKGVTLLGAVGNLGDKQAGHDNGISYPSAYPGLITVAASTQDGSRASFSSVHSYIDIAAPGVAINEADSRSSGRTSGEGTSAACALAAGVSALIVSKYPDLTPRQVEAVLERTASHAARGYSAETGYGVINAEAALQAAAKLTPEKKVVVGETGTSDPETTAHPRRIRRGWTPSRSAFRPSELSSPSSS</sequence>
<dbReference type="Pfam" id="PF00082">
    <property type="entry name" value="Peptidase_S8"/>
    <property type="match status" value="1"/>
</dbReference>
<keyword evidence="4 5" id="KW-0720">Serine protease</keyword>
<organism evidence="9 10">
    <name type="scientific">Streptomyces pseudovenezuelae</name>
    <dbReference type="NCBI Taxonomy" id="67350"/>
    <lineage>
        <taxon>Bacteria</taxon>
        <taxon>Bacillati</taxon>
        <taxon>Actinomycetota</taxon>
        <taxon>Actinomycetes</taxon>
        <taxon>Kitasatosporales</taxon>
        <taxon>Streptomycetaceae</taxon>
        <taxon>Streptomyces</taxon>
        <taxon>Streptomyces aurantiacus group</taxon>
    </lineage>
</organism>
<keyword evidence="2 5" id="KW-0645">Protease</keyword>
<dbReference type="PRINTS" id="PR00723">
    <property type="entry name" value="SUBTILISIN"/>
</dbReference>
<dbReference type="InterPro" id="IPR000209">
    <property type="entry name" value="Peptidase_S8/S53_dom"/>
</dbReference>
<dbReference type="SUPFAM" id="SSF52743">
    <property type="entry name" value="Subtilisin-like"/>
    <property type="match status" value="1"/>
</dbReference>
<comment type="similarity">
    <text evidence="1 5">Belongs to the peptidase S8 family.</text>
</comment>
<dbReference type="GO" id="GO:0004252">
    <property type="term" value="F:serine-type endopeptidase activity"/>
    <property type="evidence" value="ECO:0007669"/>
    <property type="project" value="UniProtKB-UniRule"/>
</dbReference>
<name>A0A117PN60_9ACTN</name>
<dbReference type="EMBL" id="LMWM01000050">
    <property type="protein sequence ID" value="KUM82721.1"/>
    <property type="molecule type" value="Genomic_DNA"/>
</dbReference>
<dbReference type="Proteomes" id="UP000053039">
    <property type="component" value="Unassembled WGS sequence"/>
</dbReference>
<feature type="active site" description="Charge relay system" evidence="5">
    <location>
        <position position="90"/>
    </location>
</feature>
<feature type="region of interest" description="Disordered" evidence="6">
    <location>
        <begin position="321"/>
        <end position="361"/>
    </location>
</feature>